<sequence>MKLRKTMKTLGLSALLVTSFGAVAFAQSGSASVNILNNTVKYNWDYTKHSDYSSATSNISWAGKSSYWVVTQATKYSSSGSQLETGYDYGYYSAGVSLQNALGSSAKFNFSVQPYDRNSSVWWETR</sequence>
<keyword evidence="3" id="KW-1185">Reference proteome</keyword>
<organism evidence="2 3">
    <name type="scientific">Clostridium folliculivorans</name>
    <dbReference type="NCBI Taxonomy" id="2886038"/>
    <lineage>
        <taxon>Bacteria</taxon>
        <taxon>Bacillati</taxon>
        <taxon>Bacillota</taxon>
        <taxon>Clostridia</taxon>
        <taxon>Eubacteriales</taxon>
        <taxon>Clostridiaceae</taxon>
        <taxon>Clostridium</taxon>
    </lineage>
</organism>
<gene>
    <name evidence="2" type="ORF">CFOLD11_31050</name>
</gene>
<evidence type="ECO:0000313" key="3">
    <source>
        <dbReference type="Proteomes" id="UP001057868"/>
    </source>
</evidence>
<evidence type="ECO:0000256" key="1">
    <source>
        <dbReference type="SAM" id="SignalP"/>
    </source>
</evidence>
<proteinExistence type="predicted"/>
<dbReference type="AlphaFoldDB" id="A0A9W5Y427"/>
<dbReference type="EMBL" id="BQXY01000005">
    <property type="protein sequence ID" value="GKU26278.1"/>
    <property type="molecule type" value="Genomic_DNA"/>
</dbReference>
<comment type="caution">
    <text evidence="2">The sequence shown here is derived from an EMBL/GenBank/DDBJ whole genome shotgun (WGS) entry which is preliminary data.</text>
</comment>
<feature type="signal peptide" evidence="1">
    <location>
        <begin position="1"/>
        <end position="24"/>
    </location>
</feature>
<protein>
    <submittedName>
        <fullName evidence="2">Uncharacterized protein</fullName>
    </submittedName>
</protein>
<accession>A0A9W5Y427</accession>
<dbReference type="RefSeq" id="WP_261853191.1">
    <property type="nucleotide sequence ID" value="NZ_BQXY01000005.1"/>
</dbReference>
<feature type="chain" id="PRO_5040728007" evidence="1">
    <location>
        <begin position="25"/>
        <end position="126"/>
    </location>
</feature>
<reference evidence="2" key="1">
    <citation type="journal article" date="2023" name="Int. J. Syst. Evol. Microbiol.">
        <title>&lt;i&gt;Clostridium folliculivorans&lt;/i&gt; sp. nov., isolated from soil samples of an organic paddy in Japan.</title>
        <authorList>
            <person name="Tazawa J."/>
            <person name="Kobayashi H."/>
            <person name="Tanizawa Y."/>
            <person name="Uchino A."/>
            <person name="Tanaka F."/>
            <person name="Urashima Y."/>
            <person name="Miura S."/>
            <person name="Sakamoto M."/>
            <person name="Ohkuma M."/>
            <person name="Tohno M."/>
        </authorList>
    </citation>
    <scope>NUCLEOTIDE SEQUENCE</scope>
    <source>
        <strain evidence="2">D1-1</strain>
    </source>
</reference>
<evidence type="ECO:0000313" key="2">
    <source>
        <dbReference type="EMBL" id="GKU26278.1"/>
    </source>
</evidence>
<name>A0A9W5Y427_9CLOT</name>
<keyword evidence="1" id="KW-0732">Signal</keyword>
<dbReference type="Proteomes" id="UP001057868">
    <property type="component" value="Unassembled WGS sequence"/>
</dbReference>